<dbReference type="EMBL" id="JAYMYR010000009">
    <property type="protein sequence ID" value="KAK7342170.1"/>
    <property type="molecule type" value="Genomic_DNA"/>
</dbReference>
<proteinExistence type="predicted"/>
<evidence type="ECO:0000313" key="2">
    <source>
        <dbReference type="Proteomes" id="UP001374584"/>
    </source>
</evidence>
<organism evidence="1 2">
    <name type="scientific">Phaseolus coccineus</name>
    <name type="common">Scarlet runner bean</name>
    <name type="synonym">Phaseolus multiflorus</name>
    <dbReference type="NCBI Taxonomy" id="3886"/>
    <lineage>
        <taxon>Eukaryota</taxon>
        <taxon>Viridiplantae</taxon>
        <taxon>Streptophyta</taxon>
        <taxon>Embryophyta</taxon>
        <taxon>Tracheophyta</taxon>
        <taxon>Spermatophyta</taxon>
        <taxon>Magnoliopsida</taxon>
        <taxon>eudicotyledons</taxon>
        <taxon>Gunneridae</taxon>
        <taxon>Pentapetalae</taxon>
        <taxon>rosids</taxon>
        <taxon>fabids</taxon>
        <taxon>Fabales</taxon>
        <taxon>Fabaceae</taxon>
        <taxon>Papilionoideae</taxon>
        <taxon>50 kb inversion clade</taxon>
        <taxon>NPAAA clade</taxon>
        <taxon>indigoferoid/millettioid clade</taxon>
        <taxon>Phaseoleae</taxon>
        <taxon>Phaseolus</taxon>
    </lineage>
</organism>
<accession>A0AAN9QLN2</accession>
<name>A0AAN9QLN2_PHACN</name>
<evidence type="ECO:0000313" key="1">
    <source>
        <dbReference type="EMBL" id="KAK7342170.1"/>
    </source>
</evidence>
<comment type="caution">
    <text evidence="1">The sequence shown here is derived from an EMBL/GenBank/DDBJ whole genome shotgun (WGS) entry which is preliminary data.</text>
</comment>
<dbReference type="AlphaFoldDB" id="A0AAN9QLN2"/>
<protein>
    <submittedName>
        <fullName evidence="1">Uncharacterized protein</fullName>
    </submittedName>
</protein>
<sequence>MVVPLCVEWRLRRHRACSGGSKKHVEFESDHNTREGGQQELCPHGTSPSQHLLVWVFPPFPAAKVGAAEPSIVFPTLFYFVTNSKKTFLHNLIFERLGSEFLF</sequence>
<reference evidence="1 2" key="1">
    <citation type="submission" date="2024-01" db="EMBL/GenBank/DDBJ databases">
        <title>The genomes of 5 underutilized Papilionoideae crops provide insights into root nodulation and disease resistanc.</title>
        <authorList>
            <person name="Jiang F."/>
        </authorList>
    </citation>
    <scope>NUCLEOTIDE SEQUENCE [LARGE SCALE GENOMIC DNA]</scope>
    <source>
        <strain evidence="1">JINMINGXINNONG_FW02</strain>
        <tissue evidence="1">Leaves</tissue>
    </source>
</reference>
<dbReference type="Proteomes" id="UP001374584">
    <property type="component" value="Unassembled WGS sequence"/>
</dbReference>
<gene>
    <name evidence="1" type="ORF">VNO80_25113</name>
</gene>
<keyword evidence="2" id="KW-1185">Reference proteome</keyword>